<accession>A0ABP9VUS2</accession>
<evidence type="ECO:0000313" key="1">
    <source>
        <dbReference type="EMBL" id="GAA5508892.1"/>
    </source>
</evidence>
<dbReference type="Proteomes" id="UP001416858">
    <property type="component" value="Unassembled WGS sequence"/>
</dbReference>
<evidence type="ECO:0000313" key="2">
    <source>
        <dbReference type="Proteomes" id="UP001416858"/>
    </source>
</evidence>
<organism evidence="1 2">
    <name type="scientific">Novipirellula caenicola</name>
    <dbReference type="NCBI Taxonomy" id="1536901"/>
    <lineage>
        <taxon>Bacteria</taxon>
        <taxon>Pseudomonadati</taxon>
        <taxon>Planctomycetota</taxon>
        <taxon>Planctomycetia</taxon>
        <taxon>Pirellulales</taxon>
        <taxon>Pirellulaceae</taxon>
        <taxon>Novipirellula</taxon>
    </lineage>
</organism>
<comment type="caution">
    <text evidence="1">The sequence shown here is derived from an EMBL/GenBank/DDBJ whole genome shotgun (WGS) entry which is preliminary data.</text>
</comment>
<sequence length="144" mass="16293">MTNMAIPSKKQLVDGDGLDERYVIEHFLGKSVEDAYRIFADGGGYITEDISYMSIFALDYYLPAALKYLQSSDSVNDWEFASGVLTSVSCVCNRCDLTESLRRTMSSIVEYISLHLDKYDATNDDWVQSRIEAVRHGLNNRGRV</sequence>
<keyword evidence="2" id="KW-1185">Reference proteome</keyword>
<dbReference type="RefSeq" id="WP_345685637.1">
    <property type="nucleotide sequence ID" value="NZ_BAABRO010000011.1"/>
</dbReference>
<protein>
    <submittedName>
        <fullName evidence="1">Uncharacterized protein</fullName>
    </submittedName>
</protein>
<name>A0ABP9VUS2_9BACT</name>
<reference evidence="1 2" key="1">
    <citation type="submission" date="2024-02" db="EMBL/GenBank/DDBJ databases">
        <title>Rhodopirellula caenicola NBRC 110016.</title>
        <authorList>
            <person name="Ichikawa N."/>
            <person name="Katano-Makiyama Y."/>
            <person name="Hidaka K."/>
        </authorList>
    </citation>
    <scope>NUCLEOTIDE SEQUENCE [LARGE SCALE GENOMIC DNA]</scope>
    <source>
        <strain evidence="1 2">NBRC 110016</strain>
    </source>
</reference>
<gene>
    <name evidence="1" type="ORF">Rcae01_04361</name>
</gene>
<proteinExistence type="predicted"/>
<dbReference type="EMBL" id="BAABRO010000011">
    <property type="protein sequence ID" value="GAA5508892.1"/>
    <property type="molecule type" value="Genomic_DNA"/>
</dbReference>